<accession>A0A0M2R9F2</accession>
<dbReference type="STRING" id="1549748.WH95_14565"/>
<dbReference type="EMBL" id="LANI01000021">
    <property type="protein sequence ID" value="KKJ76193.1"/>
    <property type="molecule type" value="Genomic_DNA"/>
</dbReference>
<evidence type="ECO:0000259" key="1">
    <source>
        <dbReference type="PROSITE" id="PS51819"/>
    </source>
</evidence>
<dbReference type="InterPro" id="IPR037523">
    <property type="entry name" value="VOC_core"/>
</dbReference>
<protein>
    <submittedName>
        <fullName evidence="2">Glyoxalase</fullName>
    </submittedName>
</protein>
<comment type="caution">
    <text evidence="2">The sequence shown here is derived from an EMBL/GenBank/DDBJ whole genome shotgun (WGS) entry which is preliminary data.</text>
</comment>
<dbReference type="AlphaFoldDB" id="A0A0M2R9F2"/>
<evidence type="ECO:0000313" key="3">
    <source>
        <dbReference type="Proteomes" id="UP000034491"/>
    </source>
</evidence>
<dbReference type="SUPFAM" id="SSF54593">
    <property type="entry name" value="Glyoxalase/Bleomycin resistance protein/Dihydroxybiphenyl dioxygenase"/>
    <property type="match status" value="1"/>
</dbReference>
<dbReference type="InterPro" id="IPR029068">
    <property type="entry name" value="Glyas_Bleomycin-R_OHBP_Dase"/>
</dbReference>
<organism evidence="2 3">
    <name type="scientific">Kiloniella litopenaei</name>
    <dbReference type="NCBI Taxonomy" id="1549748"/>
    <lineage>
        <taxon>Bacteria</taxon>
        <taxon>Pseudomonadati</taxon>
        <taxon>Pseudomonadota</taxon>
        <taxon>Alphaproteobacteria</taxon>
        <taxon>Rhodospirillales</taxon>
        <taxon>Kiloniellaceae</taxon>
        <taxon>Kiloniella</taxon>
    </lineage>
</organism>
<gene>
    <name evidence="2" type="ORF">WH95_14565</name>
</gene>
<name>A0A0M2R9F2_9PROT</name>
<sequence>MQLDHVTIRTRNLAVTRDFFISLFDLEEHDRPQTIKRIPGHWLYSNDQPIVHLIGSQGHGIDCAAEAFDHVAFRLHDYQKFKEKLHTLGIRYSCMDLPEIKERRLFFRTPCGPLLEAVFAAAASDFTDHAPDEKRPHKEQG</sequence>
<dbReference type="Gene3D" id="3.10.180.10">
    <property type="entry name" value="2,3-Dihydroxybiphenyl 1,2-Dioxygenase, domain 1"/>
    <property type="match status" value="1"/>
</dbReference>
<reference evidence="2 3" key="1">
    <citation type="submission" date="2015-03" db="EMBL/GenBank/DDBJ databases">
        <title>Genome sequence of Kiloniella sp. P1-1, isolated from the gut microflora of Pacific white shrimp, Penaeus vannamei.</title>
        <authorList>
            <person name="Shao Z."/>
            <person name="Wang L."/>
            <person name="Li X."/>
        </authorList>
    </citation>
    <scope>NUCLEOTIDE SEQUENCE [LARGE SCALE GENOMIC DNA]</scope>
    <source>
        <strain evidence="2 3">P1-1</strain>
    </source>
</reference>
<dbReference type="RefSeq" id="WP_046508515.1">
    <property type="nucleotide sequence ID" value="NZ_CBDDLU010000002.1"/>
</dbReference>
<dbReference type="Proteomes" id="UP000034491">
    <property type="component" value="Unassembled WGS sequence"/>
</dbReference>
<keyword evidence="3" id="KW-1185">Reference proteome</keyword>
<evidence type="ECO:0000313" key="2">
    <source>
        <dbReference type="EMBL" id="KKJ76193.1"/>
    </source>
</evidence>
<dbReference type="PROSITE" id="PS51819">
    <property type="entry name" value="VOC"/>
    <property type="match status" value="1"/>
</dbReference>
<feature type="domain" description="VOC" evidence="1">
    <location>
        <begin position="2"/>
        <end position="120"/>
    </location>
</feature>
<proteinExistence type="predicted"/>